<feature type="compositionally biased region" description="Basic and acidic residues" evidence="13">
    <location>
        <begin position="130"/>
        <end position="141"/>
    </location>
</feature>
<keyword evidence="2" id="KW-0597">Phosphoprotein</keyword>
<feature type="domain" description="Transcription factor CBF/NF-Y/archaeal histone" evidence="14">
    <location>
        <begin position="14"/>
        <end position="63"/>
    </location>
</feature>
<keyword evidence="15" id="KW-1185">Reference proteome</keyword>
<evidence type="ECO:0000259" key="14">
    <source>
        <dbReference type="Pfam" id="PF00808"/>
    </source>
</evidence>
<keyword evidence="4" id="KW-0548">Nucleotidyltransferase</keyword>
<evidence type="ECO:0000256" key="4">
    <source>
        <dbReference type="ARBA" id="ARBA00022695"/>
    </source>
</evidence>
<organism evidence="16">
    <name type="scientific">Neodiprion lecontei</name>
    <name type="common">Redheaded pine sawfly</name>
    <dbReference type="NCBI Taxonomy" id="441921"/>
    <lineage>
        <taxon>Eukaryota</taxon>
        <taxon>Metazoa</taxon>
        <taxon>Ecdysozoa</taxon>
        <taxon>Arthropoda</taxon>
        <taxon>Hexapoda</taxon>
        <taxon>Insecta</taxon>
        <taxon>Pterygota</taxon>
        <taxon>Neoptera</taxon>
        <taxon>Endopterygota</taxon>
        <taxon>Hymenoptera</taxon>
        <taxon>Tenthredinoidea</taxon>
        <taxon>Diprionidae</taxon>
        <taxon>Diprioninae</taxon>
        <taxon>Neodiprion</taxon>
    </lineage>
</organism>
<comment type="subcellular location">
    <subcellularLocation>
        <location evidence="1">Nucleus</location>
    </subcellularLocation>
</comment>
<feature type="region of interest" description="Disordered" evidence="13">
    <location>
        <begin position="101"/>
        <end position="180"/>
    </location>
</feature>
<dbReference type="PANTHER" id="PTHR10252:SF54">
    <property type="entry name" value="CHROMATIN ACCESSIBILITY COMPLEX PROTEIN 1"/>
    <property type="match status" value="1"/>
</dbReference>
<dbReference type="GO" id="GO:0006338">
    <property type="term" value="P:chromatin remodeling"/>
    <property type="evidence" value="ECO:0007669"/>
    <property type="project" value="TreeGrafter"/>
</dbReference>
<dbReference type="RefSeq" id="XP_015512341.1">
    <property type="nucleotide sequence ID" value="XM_015656855.2"/>
</dbReference>
<accession>A0A6J0BDC2</accession>
<dbReference type="InterPro" id="IPR003958">
    <property type="entry name" value="CBFA_NFYB_domain"/>
</dbReference>
<keyword evidence="5" id="KW-0007">Acetylation</keyword>
<dbReference type="Proteomes" id="UP000829291">
    <property type="component" value="Chromosome 2"/>
</dbReference>
<evidence type="ECO:0000256" key="1">
    <source>
        <dbReference type="ARBA" id="ARBA00004123"/>
    </source>
</evidence>
<evidence type="ECO:0000256" key="2">
    <source>
        <dbReference type="ARBA" id="ARBA00022553"/>
    </source>
</evidence>
<feature type="compositionally biased region" description="Basic and acidic residues" evidence="13">
    <location>
        <begin position="155"/>
        <end position="165"/>
    </location>
</feature>
<sequence length="180" mass="19636">MASQASPHKPKDLHLPLSRVKTIMKSSPYVETVGQDCLFLVAKATELFIHHLTVEAHRQGNKSGSLDYKNLAEVVQTSETLEFLREIVPRKITVREFKEMMAKKNPVSSDSSSSESSSDSDSDSESDSTSSHDDGDKKRNGNGDANVSSSSSDESVNKDASKKENGQNQLSNSEEDSNEG</sequence>
<dbReference type="GO" id="GO:0016779">
    <property type="term" value="F:nucleotidyltransferase activity"/>
    <property type="evidence" value="ECO:0007669"/>
    <property type="project" value="UniProtKB-KW"/>
</dbReference>
<evidence type="ECO:0000256" key="9">
    <source>
        <dbReference type="ARBA" id="ARBA00059032"/>
    </source>
</evidence>
<dbReference type="GO" id="GO:0006261">
    <property type="term" value="P:DNA-templated DNA replication"/>
    <property type="evidence" value="ECO:0007669"/>
    <property type="project" value="TreeGrafter"/>
</dbReference>
<name>A0A6J0BDC2_NEOLC</name>
<evidence type="ECO:0000256" key="10">
    <source>
        <dbReference type="ARBA" id="ARBA00062516"/>
    </source>
</evidence>
<dbReference type="GO" id="GO:0008623">
    <property type="term" value="C:CHRAC"/>
    <property type="evidence" value="ECO:0007669"/>
    <property type="project" value="TreeGrafter"/>
</dbReference>
<dbReference type="GO" id="GO:0003677">
    <property type="term" value="F:DNA binding"/>
    <property type="evidence" value="ECO:0007669"/>
    <property type="project" value="UniProtKB-KW"/>
</dbReference>
<evidence type="ECO:0000256" key="8">
    <source>
        <dbReference type="ARBA" id="ARBA00023242"/>
    </source>
</evidence>
<dbReference type="PANTHER" id="PTHR10252">
    <property type="entry name" value="HISTONE-LIKE TRANSCRIPTION FACTOR CCAAT-RELATED"/>
    <property type="match status" value="1"/>
</dbReference>
<dbReference type="Pfam" id="PF00808">
    <property type="entry name" value="CBFD_NFYB_HMF"/>
    <property type="match status" value="1"/>
</dbReference>
<evidence type="ECO:0000313" key="16">
    <source>
        <dbReference type="RefSeq" id="XP_015512341.1"/>
    </source>
</evidence>
<dbReference type="Gene3D" id="1.10.20.10">
    <property type="entry name" value="Histone, subunit A"/>
    <property type="match status" value="1"/>
</dbReference>
<evidence type="ECO:0000256" key="6">
    <source>
        <dbReference type="ARBA" id="ARBA00023054"/>
    </source>
</evidence>
<dbReference type="GeneID" id="107218835"/>
<comment type="subunit">
    <text evidence="10">Heterodimer with POLE3; binds to DNA. Component of the CHRAC ISWI chromatin remodeling complex at least composed of SMARCA5/SNF2H, BAZ1A/ACF1, CHRAC1 and POLE3; the complex preferentially binds DNA through the CHRAC1-POLE3 heterodimer and possesses ATP-dependent nucleosome-remodeling activity. Within the complex, the heterodimer with POLE3 interacts with SMARCA5/SNF2H; the interaction is direct and enhances nucleosome sliding activity by the SMARCA5/SNF2H and BAZ1A/ACF1 interaction. Within the complex, the heterodimer with POLE3 interacts with BAZ1A/ACF1; the interactions are direct.</text>
</comment>
<evidence type="ECO:0000256" key="5">
    <source>
        <dbReference type="ARBA" id="ARBA00022990"/>
    </source>
</evidence>
<protein>
    <recommendedName>
        <fullName evidence="11">Chromatin accessibility complex protein 1</fullName>
    </recommendedName>
    <alternativeName>
        <fullName evidence="12">DNA polymerase epsilon subunit p15</fullName>
    </alternativeName>
</protein>
<evidence type="ECO:0000256" key="7">
    <source>
        <dbReference type="ARBA" id="ARBA00023125"/>
    </source>
</evidence>
<evidence type="ECO:0000256" key="3">
    <source>
        <dbReference type="ARBA" id="ARBA00022679"/>
    </source>
</evidence>
<reference evidence="16" key="1">
    <citation type="submission" date="2025-08" db="UniProtKB">
        <authorList>
            <consortium name="RefSeq"/>
        </authorList>
    </citation>
    <scope>IDENTIFICATION</scope>
    <source>
        <tissue evidence="16">Thorax and Abdomen</tissue>
    </source>
</reference>
<dbReference type="CTD" id="32166"/>
<dbReference type="InterPro" id="IPR050568">
    <property type="entry name" value="Transcr_DNA_Rep_Reg"/>
</dbReference>
<dbReference type="FunCoup" id="A0A6J0BDC2">
    <property type="interactions" value="1302"/>
</dbReference>
<keyword evidence="8" id="KW-0539">Nucleus</keyword>
<dbReference type="OrthoDB" id="1291358at2759"/>
<proteinExistence type="predicted"/>
<keyword evidence="3" id="KW-0808">Transferase</keyword>
<dbReference type="GO" id="GO:0046982">
    <property type="term" value="F:protein heterodimerization activity"/>
    <property type="evidence" value="ECO:0007669"/>
    <property type="project" value="InterPro"/>
</dbReference>
<dbReference type="FunFam" id="1.10.20.10:FF:000048">
    <property type="entry name" value="Chromatin accessibility complex subunit 1"/>
    <property type="match status" value="1"/>
</dbReference>
<dbReference type="InterPro" id="IPR009072">
    <property type="entry name" value="Histone-fold"/>
</dbReference>
<evidence type="ECO:0000256" key="12">
    <source>
        <dbReference type="ARBA" id="ARBA00083235"/>
    </source>
</evidence>
<dbReference type="AlphaFoldDB" id="A0A6J0BDC2"/>
<gene>
    <name evidence="16" type="primary">LOC107218835</name>
</gene>
<feature type="compositionally biased region" description="Low complexity" evidence="13">
    <location>
        <begin position="142"/>
        <end position="154"/>
    </location>
</feature>
<dbReference type="KEGG" id="nlo:107218835"/>
<evidence type="ECO:0000256" key="13">
    <source>
        <dbReference type="SAM" id="MobiDB-lite"/>
    </source>
</evidence>
<feature type="compositionally biased region" description="Low complexity" evidence="13">
    <location>
        <begin position="108"/>
        <end position="117"/>
    </location>
</feature>
<dbReference type="InParanoid" id="A0A6J0BDC2"/>
<comment type="function">
    <text evidence="9">Forms a complex with DNA polymerase epsilon subunit POLE3 and binds naked DNA, which is then incorporated into chromatin, aided by the nucleosome remodeling activity of ISWI/SNF2H and ACF1. Does not enhance nucleosome sliding activity of the ACF-5 ISWI chromatin remodeling complex.</text>
</comment>
<evidence type="ECO:0000256" key="11">
    <source>
        <dbReference type="ARBA" id="ARBA00071805"/>
    </source>
</evidence>
<keyword evidence="6" id="KW-0175">Coiled coil</keyword>
<keyword evidence="7" id="KW-0238">DNA-binding</keyword>
<dbReference type="SUPFAM" id="SSF47113">
    <property type="entry name" value="Histone-fold"/>
    <property type="match status" value="1"/>
</dbReference>
<dbReference type="CDD" id="cd22924">
    <property type="entry name" value="HFD_CHRAC1-like"/>
    <property type="match status" value="1"/>
</dbReference>
<evidence type="ECO:0000313" key="15">
    <source>
        <dbReference type="Proteomes" id="UP000829291"/>
    </source>
</evidence>